<evidence type="ECO:0000256" key="1">
    <source>
        <dbReference type="SAM" id="MobiDB-lite"/>
    </source>
</evidence>
<evidence type="ECO:0000313" key="2">
    <source>
        <dbReference type="EMBL" id="CRH07692.1"/>
    </source>
</evidence>
<dbReference type="EMBL" id="LO017727">
    <property type="protein sequence ID" value="CRH07692.1"/>
    <property type="molecule type" value="Genomic_DNA"/>
</dbReference>
<reference evidence="2" key="1">
    <citation type="submission" date="2015-04" db="EMBL/GenBank/DDBJ databases">
        <authorList>
            <person name="Syromyatnikov M.Y."/>
            <person name="Popov V.N."/>
        </authorList>
    </citation>
    <scope>NUCLEOTIDE SEQUENCE</scope>
    <source>
        <strain evidence="2">MO-1</strain>
    </source>
</reference>
<protein>
    <submittedName>
        <fullName evidence="2">Uncharacterized protein</fullName>
    </submittedName>
</protein>
<proteinExistence type="predicted"/>
<organism evidence="2">
    <name type="scientific">Magnetococcus massalia (strain MO-1)</name>
    <dbReference type="NCBI Taxonomy" id="451514"/>
    <lineage>
        <taxon>Bacteria</taxon>
        <taxon>Pseudomonadati</taxon>
        <taxon>Pseudomonadota</taxon>
        <taxon>Magnetococcia</taxon>
        <taxon>Magnetococcales</taxon>
        <taxon>Magnetococcaceae</taxon>
        <taxon>Magnetococcus</taxon>
    </lineage>
</organism>
<dbReference type="AlphaFoldDB" id="A0A1S7LL57"/>
<feature type="region of interest" description="Disordered" evidence="1">
    <location>
        <begin position="213"/>
        <end position="235"/>
    </location>
</feature>
<name>A0A1S7LL57_MAGMO</name>
<gene>
    <name evidence="2" type="ORF">MAGMO_3556</name>
</gene>
<sequence>MMFRINRAPDQVYADGGAQSQLLCGGRRARKRVAAGSPDLPVVGYKRQPLMAQKPVIPADAQGLRLQSQARGLRLQAMVQSRGACQLTGLERIVLPHGAAMVAQVRFGLSSTPLSAAERENLRAVFHLPLGGLGQSVHYRMDLPKSHSIGEWRIRNGRIIRGGALRRRRSMPRRVPPSRGGVVEQQDGALGWLIVNEGTSLLLESQGWAQGDHELSPIQPDGLPQGVRQDPQGNL</sequence>
<accession>A0A1S7LL57</accession>